<dbReference type="InterPro" id="IPR003380">
    <property type="entry name" value="SKI/SNO/DAC"/>
</dbReference>
<dbReference type="OrthoDB" id="6436112at2759"/>
<evidence type="ECO:0000313" key="6">
    <source>
        <dbReference type="Proteomes" id="UP000276133"/>
    </source>
</evidence>
<dbReference type="InterPro" id="IPR009061">
    <property type="entry name" value="DNA-bd_dom_put_sf"/>
</dbReference>
<feature type="domain" description="SKI/SNO/DAC" evidence="4">
    <location>
        <begin position="51"/>
        <end position="152"/>
    </location>
</feature>
<dbReference type="PANTHER" id="PTHR12577:SF6">
    <property type="entry name" value="DACHSHUND, ISOFORM B"/>
    <property type="match status" value="1"/>
</dbReference>
<evidence type="ECO:0000256" key="2">
    <source>
        <dbReference type="ARBA" id="ARBA00023242"/>
    </source>
</evidence>
<sequence length="365" mass="41590">MVDQYEDHNDVYIEVNEVPTAPTHLLKCHKNFTSPISHSQLSYECCAPIARNTPENNRCNIIDYRGVHVASFCVDNKLLICLPQAFDLFLKHLVGGLHTVYTKLKRLDIVPVVCNVEQVRILRGLGAIQPGVNRCKLIAPNQFDTLYEDCTNSGSRPGRPPKRVNVCRDRESECAEEPKKNLDQYNQLASFYFSSFVHTKKAELEENSCKNLIKSSDFCSVKSNYRDEYGSSASNASSPTSSSSSSRLSVASELIKCKNPLSVENLIRKDDEQKPTSQAYPSASLIFLNQQLIHRVECLTTSLLVLESNLRQTKQNLQKSLLNERNMRIKYEARIRNLVKLRQLMLAKNKYSNKFKHCKLRKVNK</sequence>
<keyword evidence="2" id="KW-0539">Nucleus</keyword>
<dbReference type="SUPFAM" id="SSF46955">
    <property type="entry name" value="Putative DNA-binding domain"/>
    <property type="match status" value="1"/>
</dbReference>
<dbReference type="Proteomes" id="UP000276133">
    <property type="component" value="Unassembled WGS sequence"/>
</dbReference>
<accession>A0A3M7R122</accession>
<comment type="similarity">
    <text evidence="3">Belongs to the DACH/dachshund family.</text>
</comment>
<keyword evidence="6" id="KW-1185">Reference proteome</keyword>
<evidence type="ECO:0000256" key="3">
    <source>
        <dbReference type="ARBA" id="ARBA00038192"/>
    </source>
</evidence>
<dbReference type="AlphaFoldDB" id="A0A3M7R122"/>
<dbReference type="EMBL" id="REGN01004476">
    <property type="protein sequence ID" value="RNA17286.1"/>
    <property type="molecule type" value="Genomic_DNA"/>
</dbReference>
<comment type="subcellular location">
    <subcellularLocation>
        <location evidence="1">Nucleus</location>
    </subcellularLocation>
</comment>
<dbReference type="InterPro" id="IPR052417">
    <property type="entry name" value="Dachshund_domain"/>
</dbReference>
<evidence type="ECO:0000259" key="4">
    <source>
        <dbReference type="Pfam" id="PF02437"/>
    </source>
</evidence>
<dbReference type="InterPro" id="IPR037000">
    <property type="entry name" value="Ski_DNA-bd_sf"/>
</dbReference>
<protein>
    <submittedName>
        <fullName evidence="5">Dachshund-like protein</fullName>
    </submittedName>
</protein>
<dbReference type="GO" id="GO:0000981">
    <property type="term" value="F:DNA-binding transcription factor activity, RNA polymerase II-specific"/>
    <property type="evidence" value="ECO:0007669"/>
    <property type="project" value="TreeGrafter"/>
</dbReference>
<dbReference type="Gene3D" id="3.10.260.20">
    <property type="entry name" value="Ski"/>
    <property type="match status" value="1"/>
</dbReference>
<evidence type="ECO:0000313" key="5">
    <source>
        <dbReference type="EMBL" id="RNA17286.1"/>
    </source>
</evidence>
<dbReference type="GO" id="GO:0005634">
    <property type="term" value="C:nucleus"/>
    <property type="evidence" value="ECO:0007669"/>
    <property type="project" value="UniProtKB-SubCell"/>
</dbReference>
<comment type="caution">
    <text evidence="5">The sequence shown here is derived from an EMBL/GenBank/DDBJ whole genome shotgun (WGS) entry which is preliminary data.</text>
</comment>
<dbReference type="GO" id="GO:0005667">
    <property type="term" value="C:transcription regulator complex"/>
    <property type="evidence" value="ECO:0007669"/>
    <property type="project" value="TreeGrafter"/>
</dbReference>
<organism evidence="5 6">
    <name type="scientific">Brachionus plicatilis</name>
    <name type="common">Marine rotifer</name>
    <name type="synonym">Brachionus muelleri</name>
    <dbReference type="NCBI Taxonomy" id="10195"/>
    <lineage>
        <taxon>Eukaryota</taxon>
        <taxon>Metazoa</taxon>
        <taxon>Spiralia</taxon>
        <taxon>Gnathifera</taxon>
        <taxon>Rotifera</taxon>
        <taxon>Eurotatoria</taxon>
        <taxon>Monogononta</taxon>
        <taxon>Pseudotrocha</taxon>
        <taxon>Ploima</taxon>
        <taxon>Brachionidae</taxon>
        <taxon>Brachionus</taxon>
    </lineage>
</organism>
<name>A0A3M7R122_BRAPC</name>
<dbReference type="FunFam" id="3.10.260.20:FF:000001">
    <property type="entry name" value="Dachshund homolog 1"/>
    <property type="match status" value="1"/>
</dbReference>
<dbReference type="GO" id="GO:0000978">
    <property type="term" value="F:RNA polymerase II cis-regulatory region sequence-specific DNA binding"/>
    <property type="evidence" value="ECO:0007669"/>
    <property type="project" value="TreeGrafter"/>
</dbReference>
<gene>
    <name evidence="5" type="ORF">BpHYR1_044541</name>
</gene>
<dbReference type="Pfam" id="PF02437">
    <property type="entry name" value="Ski_Sno_DHD"/>
    <property type="match status" value="1"/>
</dbReference>
<dbReference type="STRING" id="10195.A0A3M7R122"/>
<proteinExistence type="inferred from homology"/>
<reference evidence="5 6" key="1">
    <citation type="journal article" date="2018" name="Sci. Rep.">
        <title>Genomic signatures of local adaptation to the degree of environmental predictability in rotifers.</title>
        <authorList>
            <person name="Franch-Gras L."/>
            <person name="Hahn C."/>
            <person name="Garcia-Roger E.M."/>
            <person name="Carmona M.J."/>
            <person name="Serra M."/>
            <person name="Gomez A."/>
        </authorList>
    </citation>
    <scope>NUCLEOTIDE SEQUENCE [LARGE SCALE GENOMIC DNA]</scope>
    <source>
        <strain evidence="5">HYR1</strain>
    </source>
</reference>
<evidence type="ECO:0000256" key="1">
    <source>
        <dbReference type="ARBA" id="ARBA00004123"/>
    </source>
</evidence>
<dbReference type="CDD" id="cd21081">
    <property type="entry name" value="DHD_Dac"/>
    <property type="match status" value="1"/>
</dbReference>
<dbReference type="PANTHER" id="PTHR12577">
    <property type="entry name" value="DACHSHUND"/>
    <property type="match status" value="1"/>
</dbReference>